<sequence>MRTRGMLPVAQALVRQGFRVEADLRNEKVGYKIREHTLQRVPYLLVVGDREMANGRGCRARFDGADLGSMAQSEFAARLASEAHPG</sequence>
<reference evidence="2" key="2">
    <citation type="journal article" date="2014" name="ISME J.">
        <title>Microbial stratification in low pH oxic and suboxic macroscopic growths along an acid mine drainage.</title>
        <authorList>
            <person name="Mendez-Garcia C."/>
            <person name="Mesa V."/>
            <person name="Sprenger R.R."/>
            <person name="Richter M."/>
            <person name="Diez M.S."/>
            <person name="Solano J."/>
            <person name="Bargiela R."/>
            <person name="Golyshina O.V."/>
            <person name="Manteca A."/>
            <person name="Ramos J.L."/>
            <person name="Gallego J.R."/>
            <person name="Llorente I."/>
            <person name="Martins Dos Santos V.A."/>
            <person name="Jensen O.N."/>
            <person name="Pelaez A.I."/>
            <person name="Sanchez J."/>
            <person name="Ferrer M."/>
        </authorList>
    </citation>
    <scope>NUCLEOTIDE SEQUENCE</scope>
</reference>
<accession>T1CEG1</accession>
<reference evidence="2" key="1">
    <citation type="submission" date="2013-08" db="EMBL/GenBank/DDBJ databases">
        <authorList>
            <person name="Mendez C."/>
            <person name="Richter M."/>
            <person name="Ferrer M."/>
            <person name="Sanchez J."/>
        </authorList>
    </citation>
    <scope>NUCLEOTIDE SEQUENCE</scope>
</reference>
<dbReference type="InterPro" id="IPR004154">
    <property type="entry name" value="Anticodon-bd"/>
</dbReference>
<dbReference type="EMBL" id="AUZZ01001233">
    <property type="protein sequence ID" value="EQD65155.1"/>
    <property type="molecule type" value="Genomic_DNA"/>
</dbReference>
<name>T1CEG1_9ZZZZ</name>
<keyword evidence="2" id="KW-0436">Ligase</keyword>
<proteinExistence type="predicted"/>
<dbReference type="InterPro" id="IPR036621">
    <property type="entry name" value="Anticodon-bd_dom_sf"/>
</dbReference>
<keyword evidence="2" id="KW-0030">Aminoacyl-tRNA synthetase</keyword>
<evidence type="ECO:0000259" key="1">
    <source>
        <dbReference type="Pfam" id="PF03129"/>
    </source>
</evidence>
<dbReference type="AlphaFoldDB" id="T1CEG1"/>
<protein>
    <submittedName>
        <fullName evidence="2">Threonyl-tRNA synthetase</fullName>
    </submittedName>
</protein>
<dbReference type="SUPFAM" id="SSF52954">
    <property type="entry name" value="Class II aaRS ABD-related"/>
    <property type="match status" value="1"/>
</dbReference>
<organism evidence="2">
    <name type="scientific">mine drainage metagenome</name>
    <dbReference type="NCBI Taxonomy" id="410659"/>
    <lineage>
        <taxon>unclassified sequences</taxon>
        <taxon>metagenomes</taxon>
        <taxon>ecological metagenomes</taxon>
    </lineage>
</organism>
<dbReference type="Pfam" id="PF03129">
    <property type="entry name" value="HGTP_anticodon"/>
    <property type="match status" value="1"/>
</dbReference>
<gene>
    <name evidence="2" type="ORF">B2A_01712</name>
</gene>
<dbReference type="Gene3D" id="3.40.50.800">
    <property type="entry name" value="Anticodon-binding domain"/>
    <property type="match status" value="1"/>
</dbReference>
<dbReference type="GO" id="GO:0004812">
    <property type="term" value="F:aminoacyl-tRNA ligase activity"/>
    <property type="evidence" value="ECO:0007669"/>
    <property type="project" value="UniProtKB-KW"/>
</dbReference>
<comment type="caution">
    <text evidence="2">The sequence shown here is derived from an EMBL/GenBank/DDBJ whole genome shotgun (WGS) entry which is preliminary data.</text>
</comment>
<dbReference type="InterPro" id="IPR047246">
    <property type="entry name" value="ThrRS_anticodon"/>
</dbReference>
<feature type="domain" description="Anticodon-binding" evidence="1">
    <location>
        <begin position="9"/>
        <end position="80"/>
    </location>
</feature>
<dbReference type="CDD" id="cd00860">
    <property type="entry name" value="ThrRS_anticodon"/>
    <property type="match status" value="1"/>
</dbReference>
<evidence type="ECO:0000313" key="2">
    <source>
        <dbReference type="EMBL" id="EQD65155.1"/>
    </source>
</evidence>